<dbReference type="STRING" id="549386.SAMN02927923_04503"/>
<dbReference type="OrthoDB" id="9807521at2"/>
<dbReference type="SUPFAM" id="SSF48452">
    <property type="entry name" value="TPR-like"/>
    <property type="match status" value="1"/>
</dbReference>
<dbReference type="InterPro" id="IPR011990">
    <property type="entry name" value="TPR-like_helical_dom_sf"/>
</dbReference>
<dbReference type="Gene3D" id="1.25.40.10">
    <property type="entry name" value="Tetratricopeptide repeat domain"/>
    <property type="match status" value="1"/>
</dbReference>
<name>A0A1G5LLU8_9HYPH</name>
<dbReference type="Gene3D" id="3.40.50.10070">
    <property type="entry name" value="TolB, N-terminal domain"/>
    <property type="match status" value="1"/>
</dbReference>
<dbReference type="PROSITE" id="PS50125">
    <property type="entry name" value="GUANYLATE_CYCLASE_2"/>
    <property type="match status" value="1"/>
</dbReference>
<proteinExistence type="predicted"/>
<gene>
    <name evidence="2" type="ORF">SAMN02927923_04503</name>
</gene>
<dbReference type="GO" id="GO:0035556">
    <property type="term" value="P:intracellular signal transduction"/>
    <property type="evidence" value="ECO:0007669"/>
    <property type="project" value="InterPro"/>
</dbReference>
<dbReference type="InterPro" id="IPR050697">
    <property type="entry name" value="Adenylyl/Guanylyl_Cyclase_3/4"/>
</dbReference>
<evidence type="ECO:0000313" key="2">
    <source>
        <dbReference type="EMBL" id="SCZ13897.1"/>
    </source>
</evidence>
<evidence type="ECO:0000313" key="3">
    <source>
        <dbReference type="Proteomes" id="UP000199569"/>
    </source>
</evidence>
<dbReference type="InterPro" id="IPR001054">
    <property type="entry name" value="A/G_cyclase"/>
</dbReference>
<dbReference type="SUPFAM" id="SSF55073">
    <property type="entry name" value="Nucleotide cyclase"/>
    <property type="match status" value="1"/>
</dbReference>
<evidence type="ECO:0000259" key="1">
    <source>
        <dbReference type="PROSITE" id="PS50125"/>
    </source>
</evidence>
<reference evidence="2 3" key="1">
    <citation type="submission" date="2016-10" db="EMBL/GenBank/DDBJ databases">
        <authorList>
            <person name="de Groot N.N."/>
        </authorList>
    </citation>
    <scope>NUCLEOTIDE SEQUENCE [LARGE SCALE GENOMIC DNA]</scope>
    <source>
        <strain evidence="2 3">CGMCC 1.7666</strain>
    </source>
</reference>
<dbReference type="Proteomes" id="UP000199569">
    <property type="component" value="Unassembled WGS sequence"/>
</dbReference>
<dbReference type="InterPro" id="IPR029787">
    <property type="entry name" value="Nucleotide_cyclase"/>
</dbReference>
<accession>A0A1G5LLU8</accession>
<dbReference type="PANTHER" id="PTHR43081:SF19">
    <property type="entry name" value="PH-SENSITIVE ADENYLATE CYCLASE RV1264"/>
    <property type="match status" value="1"/>
</dbReference>
<dbReference type="SMART" id="SM00044">
    <property type="entry name" value="CYCc"/>
    <property type="match status" value="1"/>
</dbReference>
<dbReference type="AlphaFoldDB" id="A0A1G5LLU8"/>
<keyword evidence="3" id="KW-1185">Reference proteome</keyword>
<protein>
    <submittedName>
        <fullName evidence="2">TolB amino-terminal domain-containing protein</fullName>
    </submittedName>
</protein>
<dbReference type="GO" id="GO:0004016">
    <property type="term" value="F:adenylate cyclase activity"/>
    <property type="evidence" value="ECO:0007669"/>
    <property type="project" value="UniProtKB-ARBA"/>
</dbReference>
<dbReference type="CDD" id="cd07302">
    <property type="entry name" value="CHD"/>
    <property type="match status" value="1"/>
</dbReference>
<dbReference type="PANTHER" id="PTHR43081">
    <property type="entry name" value="ADENYLATE CYCLASE, TERMINAL-DIFFERENTIATION SPECIFIC-RELATED"/>
    <property type="match status" value="1"/>
</dbReference>
<dbReference type="Pfam" id="PF00211">
    <property type="entry name" value="Guanylate_cyc"/>
    <property type="match status" value="1"/>
</dbReference>
<sequence length="585" mass="63719">MAPARAERRLAAILAADVVGYSRLVEHDEAETLSALKIVRREVIEPLLAEHQGRIVKLMGDGALVEFGSIVDAVACAVAIQKGVAANQADIPTERRIIFRIGVNLGDVIHEVDGDLYGDGVNIAARLQTLADPGGICISGTAYDHLHGKLDCDYEYLGERALKNMERPVRLYRPLLDGTTVRTARSRLALPDRPSIAVLPFNTMSADPVQDLFSDGLTEDITTALSKLKGFFVIARNTMFTYKGKPVDVRAVGRELGIRYVLEGSVRTFGNRVRVTAQLVDAASEAHLWAERYDGDLGDIFAIQDEITASIVARIGPELLSAEHARESPKPHHGLDAWECVVRAVFLCSQLSEESSRKMLPLLDRAIGLAPDYAQALAMKGWITMWRAFQGWEDMGYAMTLARDVVQQAIAADDKEPWAYLAQTMTAYATRDDPLAMAAVSQAVAINPNSAFAHGQLGLAHANGGRAADAIPCIDYALRLSPREAFLGDFQFYYAMAYFQGANYELGLSYAREAHRLRSGHPYPLIIGTVCAGLLGDQEAATDLLGRLKLLVPDISRNAVGATSCFVRAEDRARLIEGLARAGLD</sequence>
<dbReference type="GO" id="GO:0006171">
    <property type="term" value="P:cAMP biosynthetic process"/>
    <property type="evidence" value="ECO:0007669"/>
    <property type="project" value="TreeGrafter"/>
</dbReference>
<dbReference type="Gene3D" id="3.30.70.1230">
    <property type="entry name" value="Nucleotide cyclase"/>
    <property type="match status" value="1"/>
</dbReference>
<organism evidence="2 3">
    <name type="scientific">Microvirga guangxiensis</name>
    <dbReference type="NCBI Taxonomy" id="549386"/>
    <lineage>
        <taxon>Bacteria</taxon>
        <taxon>Pseudomonadati</taxon>
        <taxon>Pseudomonadota</taxon>
        <taxon>Alphaproteobacteria</taxon>
        <taxon>Hyphomicrobiales</taxon>
        <taxon>Methylobacteriaceae</taxon>
        <taxon>Microvirga</taxon>
    </lineage>
</organism>
<dbReference type="EMBL" id="FMVJ01000023">
    <property type="protein sequence ID" value="SCZ13897.1"/>
    <property type="molecule type" value="Genomic_DNA"/>
</dbReference>
<dbReference type="RefSeq" id="WP_091139791.1">
    <property type="nucleotide sequence ID" value="NZ_FMVJ01000023.1"/>
</dbReference>
<feature type="domain" description="Guanylate cyclase" evidence="1">
    <location>
        <begin position="12"/>
        <end position="128"/>
    </location>
</feature>